<gene>
    <name evidence="3" type="ORF">O6P43_028129</name>
</gene>
<dbReference type="PANTHER" id="PTHR35507">
    <property type="entry name" value="OS09G0488600 PROTEIN"/>
    <property type="match status" value="1"/>
</dbReference>
<evidence type="ECO:0000256" key="2">
    <source>
        <dbReference type="SAM" id="MobiDB-lite"/>
    </source>
</evidence>
<organism evidence="3 4">
    <name type="scientific">Quillaja saponaria</name>
    <name type="common">Soap bark tree</name>
    <dbReference type="NCBI Taxonomy" id="32244"/>
    <lineage>
        <taxon>Eukaryota</taxon>
        <taxon>Viridiplantae</taxon>
        <taxon>Streptophyta</taxon>
        <taxon>Embryophyta</taxon>
        <taxon>Tracheophyta</taxon>
        <taxon>Spermatophyta</taxon>
        <taxon>Magnoliopsida</taxon>
        <taxon>eudicotyledons</taxon>
        <taxon>Gunneridae</taxon>
        <taxon>Pentapetalae</taxon>
        <taxon>rosids</taxon>
        <taxon>fabids</taxon>
        <taxon>Fabales</taxon>
        <taxon>Quillajaceae</taxon>
        <taxon>Quillaja</taxon>
    </lineage>
</organism>
<evidence type="ECO:0000256" key="1">
    <source>
        <dbReference type="SAM" id="Coils"/>
    </source>
</evidence>
<comment type="caution">
    <text evidence="3">The sequence shown here is derived from an EMBL/GenBank/DDBJ whole genome shotgun (WGS) entry which is preliminary data.</text>
</comment>
<evidence type="ECO:0000313" key="4">
    <source>
        <dbReference type="Proteomes" id="UP001163823"/>
    </source>
</evidence>
<sequence length="460" mass="51280">MEVAGRDPGFGKAHTAPSLVTLAPFSHIPLQTLRRLSSSFTQQSRQLSSVRQLAWVSLQGRLVNAEEASSALTIKGNLSPEQAIAWELFSPIQRFLILAVIGVSVADSKKNRQIWNLKKSVELRDQVLSTMQEKLDNLCQQVNNIKDHSSAEVSMPCTNNVEIPTNETFGSDKIKFVDCGCWLCDEHSSMFNGSMGKSVAKVSSGNEVLQYKTTFSIEAEQEERRMSDLSDWAPSVTSATDIQTDTLAVGQDMHNFKRECEEDDTTIEELTSLLNSSELAGSKRIAELEDIIRRKNAIITKLRKEMVVLEQKVVHLTRLRRPSFSASDSYNAHILHMTDNLLFDMDSTTSPSSSDSDIVPTNRPKVPVSKIDEVPVQKNSYHSTRNQKITQAKGSSFQTEQLSKSKSASPLKEICTNRKSNIVSSSFSRQKQLPARGNLKKNRRLSLTGSNTASPQKKWM</sequence>
<feature type="compositionally biased region" description="Low complexity" evidence="2">
    <location>
        <begin position="346"/>
        <end position="357"/>
    </location>
</feature>
<accession>A0AAD7KXC0</accession>
<feature type="region of interest" description="Disordered" evidence="2">
    <location>
        <begin position="346"/>
        <end position="460"/>
    </location>
</feature>
<feature type="coiled-coil region" evidence="1">
    <location>
        <begin position="285"/>
        <end position="319"/>
    </location>
</feature>
<feature type="compositionally biased region" description="Polar residues" evidence="2">
    <location>
        <begin position="445"/>
        <end position="460"/>
    </location>
</feature>
<keyword evidence="4" id="KW-1185">Reference proteome</keyword>
<dbReference type="KEGG" id="qsa:O6P43_028129"/>
<keyword evidence="1" id="KW-0175">Coiled coil</keyword>
<evidence type="ECO:0000313" key="3">
    <source>
        <dbReference type="EMBL" id="KAJ7947525.1"/>
    </source>
</evidence>
<dbReference type="EMBL" id="JARAOO010000012">
    <property type="protein sequence ID" value="KAJ7947525.1"/>
    <property type="molecule type" value="Genomic_DNA"/>
</dbReference>
<name>A0AAD7KXC0_QUISA</name>
<dbReference type="PANTHER" id="PTHR35507:SF1">
    <property type="entry name" value="TMF_TATA_BD DOMAIN-CONTAINING PROTEIN"/>
    <property type="match status" value="1"/>
</dbReference>
<proteinExistence type="predicted"/>
<protein>
    <submittedName>
        <fullName evidence="3">Inactive rhomboid protein</fullName>
    </submittedName>
</protein>
<dbReference type="AlphaFoldDB" id="A0AAD7KXC0"/>
<dbReference type="Proteomes" id="UP001163823">
    <property type="component" value="Chromosome 12"/>
</dbReference>
<feature type="compositionally biased region" description="Polar residues" evidence="2">
    <location>
        <begin position="417"/>
        <end position="431"/>
    </location>
</feature>
<reference evidence="3" key="1">
    <citation type="journal article" date="2023" name="Science">
        <title>Elucidation of the pathway for biosynthesis of saponin adjuvants from the soapbark tree.</title>
        <authorList>
            <person name="Reed J."/>
            <person name="Orme A."/>
            <person name="El-Demerdash A."/>
            <person name="Owen C."/>
            <person name="Martin L.B.B."/>
            <person name="Misra R.C."/>
            <person name="Kikuchi S."/>
            <person name="Rejzek M."/>
            <person name="Martin A.C."/>
            <person name="Harkess A."/>
            <person name="Leebens-Mack J."/>
            <person name="Louveau T."/>
            <person name="Stephenson M.J."/>
            <person name="Osbourn A."/>
        </authorList>
    </citation>
    <scope>NUCLEOTIDE SEQUENCE</scope>
    <source>
        <strain evidence="3">S10</strain>
    </source>
</reference>
<feature type="compositionally biased region" description="Polar residues" evidence="2">
    <location>
        <begin position="377"/>
        <end position="408"/>
    </location>
</feature>